<dbReference type="AlphaFoldDB" id="A0A9X2F9Q7"/>
<evidence type="ECO:0000256" key="1">
    <source>
        <dbReference type="SAM" id="MobiDB-lite"/>
    </source>
</evidence>
<dbReference type="EMBL" id="JAMXLR010000036">
    <property type="protein sequence ID" value="MCO6044167.1"/>
    <property type="molecule type" value="Genomic_DNA"/>
</dbReference>
<accession>A0A9X2F9Q7</accession>
<keyword evidence="4" id="KW-1185">Reference proteome</keyword>
<gene>
    <name evidence="3" type="ORF">NG895_09630</name>
</gene>
<feature type="region of interest" description="Disordered" evidence="1">
    <location>
        <begin position="1"/>
        <end position="30"/>
    </location>
</feature>
<reference evidence="3" key="1">
    <citation type="submission" date="2022-06" db="EMBL/GenBank/DDBJ databases">
        <title>Aeoliella straminimaris, a novel planctomycete from sediments.</title>
        <authorList>
            <person name="Vitorino I.R."/>
            <person name="Lage O.M."/>
        </authorList>
    </citation>
    <scope>NUCLEOTIDE SEQUENCE</scope>
    <source>
        <strain evidence="3">ICT_H6.2</strain>
    </source>
</reference>
<keyword evidence="2" id="KW-0812">Transmembrane</keyword>
<evidence type="ECO:0000256" key="2">
    <source>
        <dbReference type="SAM" id="Phobius"/>
    </source>
</evidence>
<comment type="caution">
    <text evidence="3">The sequence shown here is derived from an EMBL/GenBank/DDBJ whole genome shotgun (WGS) entry which is preliminary data.</text>
</comment>
<organism evidence="3 4">
    <name type="scientific">Aeoliella straminimaris</name>
    <dbReference type="NCBI Taxonomy" id="2954799"/>
    <lineage>
        <taxon>Bacteria</taxon>
        <taxon>Pseudomonadati</taxon>
        <taxon>Planctomycetota</taxon>
        <taxon>Planctomycetia</taxon>
        <taxon>Pirellulales</taxon>
        <taxon>Lacipirellulaceae</taxon>
        <taxon>Aeoliella</taxon>
    </lineage>
</organism>
<evidence type="ECO:0000313" key="3">
    <source>
        <dbReference type="EMBL" id="MCO6044167.1"/>
    </source>
</evidence>
<keyword evidence="2" id="KW-0472">Membrane</keyword>
<keyword evidence="2" id="KW-1133">Transmembrane helix</keyword>
<evidence type="ECO:0000313" key="4">
    <source>
        <dbReference type="Proteomes" id="UP001155241"/>
    </source>
</evidence>
<feature type="transmembrane region" description="Helical" evidence="2">
    <location>
        <begin position="41"/>
        <end position="66"/>
    </location>
</feature>
<sequence>MKPHRSKLEANSPDNPYASPEKLGSASRPTERRRWLLTTKLALWSLAFFVLTCASVQAGFVHYHYLQRGFDYRNGDSRELARLTESAIYWLIPALGCLLASFLLGIAAIGSFLLKLFR</sequence>
<name>A0A9X2F9Q7_9BACT</name>
<dbReference type="Proteomes" id="UP001155241">
    <property type="component" value="Unassembled WGS sequence"/>
</dbReference>
<protein>
    <submittedName>
        <fullName evidence="3">Uncharacterized protein</fullName>
    </submittedName>
</protein>
<proteinExistence type="predicted"/>
<feature type="transmembrane region" description="Helical" evidence="2">
    <location>
        <begin position="86"/>
        <end position="114"/>
    </location>
</feature>